<dbReference type="InterPro" id="IPR003439">
    <property type="entry name" value="ABC_transporter-like_ATP-bd"/>
</dbReference>
<organism evidence="11 12">
    <name type="scientific">Mesomycoplasma flocculare ATCC 27399</name>
    <dbReference type="NCBI Taxonomy" id="743971"/>
    <lineage>
        <taxon>Bacteria</taxon>
        <taxon>Bacillati</taxon>
        <taxon>Mycoplasmatota</taxon>
        <taxon>Mycoplasmoidales</taxon>
        <taxon>Metamycoplasmataceae</taxon>
        <taxon>Mesomycoplasma</taxon>
    </lineage>
</organism>
<dbReference type="OrthoDB" id="400175at2"/>
<feature type="transmembrane region" description="Helical" evidence="8">
    <location>
        <begin position="12"/>
        <end position="33"/>
    </location>
</feature>
<evidence type="ECO:0000256" key="6">
    <source>
        <dbReference type="ARBA" id="ARBA00022989"/>
    </source>
</evidence>
<dbReference type="AlphaFoldDB" id="A0A0A8E820"/>
<evidence type="ECO:0000313" key="11">
    <source>
        <dbReference type="EMBL" id="AJC50133.1"/>
    </source>
</evidence>
<evidence type="ECO:0000256" key="4">
    <source>
        <dbReference type="ARBA" id="ARBA00022741"/>
    </source>
</evidence>
<protein>
    <submittedName>
        <fullName evidence="11">ABC transporter ATP-binding protein</fullName>
    </submittedName>
</protein>
<feature type="transmembrane region" description="Helical" evidence="8">
    <location>
        <begin position="128"/>
        <end position="146"/>
    </location>
</feature>
<feature type="transmembrane region" description="Helical" evidence="8">
    <location>
        <begin position="240"/>
        <end position="257"/>
    </location>
</feature>
<reference evidence="11 12" key="1">
    <citation type="journal article" date="2015" name="Genome Announc.">
        <title>Complete Genome Sequence of Mycoplasma flocculare Strain Ms42T (ATCC 27399T).</title>
        <authorList>
            <person name="Calcutt M.J."/>
            <person name="Foecking M.F."/>
            <person name="Heidari M.B."/>
            <person name="McIntosh M.A."/>
        </authorList>
    </citation>
    <scope>NUCLEOTIDE SEQUENCE [LARGE SCALE GENOMIC DNA]</scope>
    <source>
        <strain evidence="12">ATCC 27399</strain>
    </source>
</reference>
<dbReference type="GO" id="GO:0005524">
    <property type="term" value="F:ATP binding"/>
    <property type="evidence" value="ECO:0007669"/>
    <property type="project" value="UniProtKB-KW"/>
</dbReference>
<dbReference type="GO" id="GO:0005886">
    <property type="term" value="C:plasma membrane"/>
    <property type="evidence" value="ECO:0007669"/>
    <property type="project" value="UniProtKB-SubCell"/>
</dbReference>
<comment type="similarity">
    <text evidence="2">Belongs to the ABC transporter superfamily.</text>
</comment>
<feature type="domain" description="ABC transmembrane type-1" evidence="10">
    <location>
        <begin position="14"/>
        <end position="299"/>
    </location>
</feature>
<dbReference type="PROSITE" id="PS50893">
    <property type="entry name" value="ABC_TRANSPORTER_2"/>
    <property type="match status" value="1"/>
</dbReference>
<evidence type="ECO:0000256" key="7">
    <source>
        <dbReference type="ARBA" id="ARBA00023136"/>
    </source>
</evidence>
<gene>
    <name evidence="11" type="ORF">MYF_03280</name>
</gene>
<keyword evidence="7 8" id="KW-0472">Membrane</keyword>
<dbReference type="InterPro" id="IPR036640">
    <property type="entry name" value="ABC1_TM_sf"/>
</dbReference>
<dbReference type="GO" id="GO:0016887">
    <property type="term" value="F:ATP hydrolysis activity"/>
    <property type="evidence" value="ECO:0007669"/>
    <property type="project" value="InterPro"/>
</dbReference>
<keyword evidence="6 8" id="KW-1133">Transmembrane helix</keyword>
<evidence type="ECO:0000256" key="8">
    <source>
        <dbReference type="SAM" id="Phobius"/>
    </source>
</evidence>
<dbReference type="RefSeq" id="WP_002557491.1">
    <property type="nucleotide sequence ID" value="NZ_CP007585.1"/>
</dbReference>
<dbReference type="PANTHER" id="PTHR43394">
    <property type="entry name" value="ATP-DEPENDENT PERMEASE MDL1, MITOCHONDRIAL"/>
    <property type="match status" value="1"/>
</dbReference>
<keyword evidence="12" id="KW-1185">Reference proteome</keyword>
<dbReference type="InterPro" id="IPR039421">
    <property type="entry name" value="Type_1_exporter"/>
</dbReference>
<feature type="domain" description="ABC transporter" evidence="9">
    <location>
        <begin position="327"/>
        <end position="535"/>
    </location>
</feature>
<evidence type="ECO:0000313" key="12">
    <source>
        <dbReference type="Proteomes" id="UP000031129"/>
    </source>
</evidence>
<evidence type="ECO:0000256" key="5">
    <source>
        <dbReference type="ARBA" id="ARBA00022840"/>
    </source>
</evidence>
<dbReference type="Proteomes" id="UP000031129">
    <property type="component" value="Chromosome"/>
</dbReference>
<dbReference type="Gene3D" id="3.40.50.300">
    <property type="entry name" value="P-loop containing nucleotide triphosphate hydrolases"/>
    <property type="match status" value="1"/>
</dbReference>
<dbReference type="Gene3D" id="1.20.1560.10">
    <property type="entry name" value="ABC transporter type 1, transmembrane domain"/>
    <property type="match status" value="1"/>
</dbReference>
<dbReference type="SUPFAM" id="SSF52540">
    <property type="entry name" value="P-loop containing nucleoside triphosphate hydrolases"/>
    <property type="match status" value="1"/>
</dbReference>
<evidence type="ECO:0000256" key="1">
    <source>
        <dbReference type="ARBA" id="ARBA00004651"/>
    </source>
</evidence>
<dbReference type="SMART" id="SM00382">
    <property type="entry name" value="AAA"/>
    <property type="match status" value="1"/>
</dbReference>
<dbReference type="PROSITE" id="PS50929">
    <property type="entry name" value="ABC_TM1F"/>
    <property type="match status" value="1"/>
</dbReference>
<comment type="subcellular location">
    <subcellularLocation>
        <location evidence="1">Cell membrane</location>
        <topology evidence="1">Multi-pass membrane protein</topology>
    </subcellularLocation>
</comment>
<keyword evidence="5 11" id="KW-0067">ATP-binding</keyword>
<dbReference type="InterPro" id="IPR003593">
    <property type="entry name" value="AAA+_ATPase"/>
</dbReference>
<accession>A0A0A8E820</accession>
<evidence type="ECO:0000256" key="2">
    <source>
        <dbReference type="ARBA" id="ARBA00005417"/>
    </source>
</evidence>
<feature type="transmembrane region" description="Helical" evidence="8">
    <location>
        <begin position="53"/>
        <end position="76"/>
    </location>
</feature>
<feature type="transmembrane region" description="Helical" evidence="8">
    <location>
        <begin position="152"/>
        <end position="170"/>
    </location>
</feature>
<dbReference type="InterPro" id="IPR027417">
    <property type="entry name" value="P-loop_NTPase"/>
</dbReference>
<dbReference type="STRING" id="743971.MYF_03280"/>
<evidence type="ECO:0000259" key="10">
    <source>
        <dbReference type="PROSITE" id="PS50929"/>
    </source>
</evidence>
<evidence type="ECO:0000259" key="9">
    <source>
        <dbReference type="PROSITE" id="PS50893"/>
    </source>
</evidence>
<keyword evidence="4" id="KW-0547">Nucleotide-binding</keyword>
<dbReference type="GO" id="GO:0015421">
    <property type="term" value="F:ABC-type oligopeptide transporter activity"/>
    <property type="evidence" value="ECO:0007669"/>
    <property type="project" value="TreeGrafter"/>
</dbReference>
<dbReference type="SUPFAM" id="SSF90123">
    <property type="entry name" value="ABC transporter transmembrane region"/>
    <property type="match status" value="1"/>
</dbReference>
<dbReference type="HOGENOM" id="CLU_000604_84_9_14"/>
<dbReference type="InterPro" id="IPR011527">
    <property type="entry name" value="ABC1_TM_dom"/>
</dbReference>
<keyword evidence="3 8" id="KW-0812">Transmembrane</keyword>
<sequence length="535" mass="62755">MSFSKLFSFAKLKFIAIILIIFIKEAGFLAHIFSYKFIFEFLTEEKPTFDLSLSLTLLIVPLAIFIVFTFLKGWLFSILEMDIRNKLSDIIIKKIQNSDYCDLKFNKNAMLSWFNYDLRQSLEAIESFLNIISPMISIITGVSLMIVLSPRWGWILIITTLFLSFILLLFQKKINKYASDPVMKLSEDSETFSKYNLGLLNSFKAFFFHNKKEKFKQLFYNSYKNFSKNQIKEYKKLTKLNLALTILFNLSIVIVLIELSLLTFYKFYSLTIFLSLLLYSNRFNSDIGNVVLSLFQFKQSGFLLDKIVNEGDLPEQKIVPEEEINKISFENVNFSFDDKIVLDNFNFEFEKNKKYLVSAPNGTGKSTLIKLISGVYNNYQGKIMINNNYDQKNLDQKYLRRQIGFIDNQNLIFESSLKNNITLFDENPDYQKLNLILKSLEIDFELEKEISDSKLSEGQKQKIVFARLKYSPIKFWLIDEAFDNIQKDYSKILISQLLENPEFTVVFISHHISEWQKSNFNQIIELRGNSYEKNS</sequence>
<name>A0A0A8E820_MESFC</name>
<dbReference type="KEGG" id="mfq:MYF_03280"/>
<dbReference type="Pfam" id="PF00005">
    <property type="entry name" value="ABC_tran"/>
    <property type="match status" value="1"/>
</dbReference>
<dbReference type="EMBL" id="CP007585">
    <property type="protein sequence ID" value="AJC50133.1"/>
    <property type="molecule type" value="Genomic_DNA"/>
</dbReference>
<evidence type="ECO:0000256" key="3">
    <source>
        <dbReference type="ARBA" id="ARBA00022692"/>
    </source>
</evidence>
<proteinExistence type="inferred from homology"/>
<dbReference type="PANTHER" id="PTHR43394:SF1">
    <property type="entry name" value="ATP-BINDING CASSETTE SUB-FAMILY B MEMBER 10, MITOCHONDRIAL"/>
    <property type="match status" value="1"/>
</dbReference>